<evidence type="ECO:0000313" key="5">
    <source>
        <dbReference type="Proteomes" id="UP000380867"/>
    </source>
</evidence>
<evidence type="ECO:0000256" key="1">
    <source>
        <dbReference type="SAM" id="MobiDB-lite"/>
    </source>
</evidence>
<name>A0A5M4FFB7_9ACTN</name>
<dbReference type="EMBL" id="SDPQ02000002">
    <property type="protein sequence ID" value="KAA1398045.1"/>
    <property type="molecule type" value="Genomic_DNA"/>
</dbReference>
<feature type="transmembrane region" description="Helical" evidence="2">
    <location>
        <begin position="47"/>
        <end position="71"/>
    </location>
</feature>
<protein>
    <submittedName>
        <fullName evidence="4">DUF4190 domain-containing protein</fullName>
    </submittedName>
</protein>
<sequence>MTEQDPPAPPPPAAQQPPLPAFPAHPAYRPQDQWRSMPPPTKTKAGWALGLALVPGLVTWIISLILSIQVISDSKRRPGNGKGMAIAALIIIPVWICVIVLLVVVDSLNDADRDTAGVVTHSGEISSNDLRPGDCTPDDLGEKTYLEITVTPCTSPHFHEAYAEFDLAAGDFPGQAEVSRLANAGCVDRFESFVGKPYADSQLDVLFLRPVESSWTANRAVTCLVSTGSSTTGTLEGSKR</sequence>
<keyword evidence="5" id="KW-1185">Reference proteome</keyword>
<evidence type="ECO:0000313" key="4">
    <source>
        <dbReference type="EMBL" id="KAA1398045.1"/>
    </source>
</evidence>
<dbReference type="RefSeq" id="WP_149689479.1">
    <property type="nucleotide sequence ID" value="NZ_SDPQ02000002.1"/>
</dbReference>
<dbReference type="AlphaFoldDB" id="A0A5M4FFB7"/>
<dbReference type="InterPro" id="IPR026004">
    <property type="entry name" value="Septum_form"/>
</dbReference>
<feature type="region of interest" description="Disordered" evidence="1">
    <location>
        <begin position="1"/>
        <end position="41"/>
    </location>
</feature>
<dbReference type="Proteomes" id="UP000380867">
    <property type="component" value="Unassembled WGS sequence"/>
</dbReference>
<keyword evidence="2" id="KW-1133">Transmembrane helix</keyword>
<keyword evidence="2" id="KW-0812">Transmembrane</keyword>
<feature type="domain" description="Septum formation-related" evidence="3">
    <location>
        <begin position="133"/>
        <end position="231"/>
    </location>
</feature>
<feature type="transmembrane region" description="Helical" evidence="2">
    <location>
        <begin position="83"/>
        <end position="105"/>
    </location>
</feature>
<keyword evidence="2" id="KW-0472">Membrane</keyword>
<evidence type="ECO:0000259" key="3">
    <source>
        <dbReference type="Pfam" id="PF13845"/>
    </source>
</evidence>
<feature type="compositionally biased region" description="Pro residues" evidence="1">
    <location>
        <begin position="1"/>
        <end position="23"/>
    </location>
</feature>
<reference evidence="4" key="1">
    <citation type="submission" date="2019-09" db="EMBL/GenBank/DDBJ databases">
        <authorList>
            <person name="Li J."/>
        </authorList>
    </citation>
    <scope>NUCLEOTIDE SEQUENCE [LARGE SCALE GENOMIC DNA]</scope>
    <source>
        <strain evidence="4">JCM 14732</strain>
    </source>
</reference>
<comment type="caution">
    <text evidence="4">The sequence shown here is derived from an EMBL/GenBank/DDBJ whole genome shotgun (WGS) entry which is preliminary data.</text>
</comment>
<evidence type="ECO:0000256" key="2">
    <source>
        <dbReference type="SAM" id="Phobius"/>
    </source>
</evidence>
<organism evidence="4 5">
    <name type="scientific">Aeromicrobium ginsengisoli</name>
    <dbReference type="NCBI Taxonomy" id="363867"/>
    <lineage>
        <taxon>Bacteria</taxon>
        <taxon>Bacillati</taxon>
        <taxon>Actinomycetota</taxon>
        <taxon>Actinomycetes</taxon>
        <taxon>Propionibacteriales</taxon>
        <taxon>Nocardioidaceae</taxon>
        <taxon>Aeromicrobium</taxon>
    </lineage>
</organism>
<dbReference type="OrthoDB" id="3628931at2"/>
<dbReference type="Pfam" id="PF13845">
    <property type="entry name" value="Septum_form"/>
    <property type="match status" value="1"/>
</dbReference>
<accession>A0A5M4FFB7</accession>
<gene>
    <name evidence="4" type="ORF">ESP70_011995</name>
</gene>
<proteinExistence type="predicted"/>